<feature type="compositionally biased region" description="Low complexity" evidence="2">
    <location>
        <begin position="35"/>
        <end position="44"/>
    </location>
</feature>
<keyword evidence="3" id="KW-0472">Membrane</keyword>
<evidence type="ECO:0000256" key="1">
    <source>
        <dbReference type="NCBIfam" id="TIGR02228"/>
    </source>
</evidence>
<evidence type="ECO:0000313" key="4">
    <source>
        <dbReference type="EMBL" id="GEA87926.1"/>
    </source>
</evidence>
<dbReference type="EC" id="3.4.21.89" evidence="1"/>
<comment type="caution">
    <text evidence="4">The sequence shown here is derived from an EMBL/GenBank/DDBJ whole genome shotgun (WGS) entry which is preliminary data.</text>
</comment>
<evidence type="ECO:0000256" key="2">
    <source>
        <dbReference type="SAM" id="MobiDB-lite"/>
    </source>
</evidence>
<dbReference type="EMBL" id="BJLR01000017">
    <property type="protein sequence ID" value="GEA87926.1"/>
    <property type="molecule type" value="Genomic_DNA"/>
</dbReference>
<keyword evidence="5" id="KW-1185">Reference proteome</keyword>
<dbReference type="GO" id="GO:0006465">
    <property type="term" value="P:signal peptide processing"/>
    <property type="evidence" value="ECO:0007669"/>
    <property type="project" value="UniProtKB-UniRule"/>
</dbReference>
<dbReference type="GO" id="GO:0016020">
    <property type="term" value="C:membrane"/>
    <property type="evidence" value="ECO:0007669"/>
    <property type="project" value="UniProtKB-UniRule"/>
</dbReference>
<feature type="compositionally biased region" description="Pro residues" evidence="2">
    <location>
        <begin position="1"/>
        <end position="21"/>
    </location>
</feature>
<organism evidence="4 5">
    <name type="scientific">Cellulomonas cellasea</name>
    <dbReference type="NCBI Taxonomy" id="43670"/>
    <lineage>
        <taxon>Bacteria</taxon>
        <taxon>Bacillati</taxon>
        <taxon>Actinomycetota</taxon>
        <taxon>Actinomycetes</taxon>
        <taxon>Micrococcales</taxon>
        <taxon>Cellulomonadaceae</taxon>
        <taxon>Cellulomonas</taxon>
    </lineage>
</organism>
<dbReference type="Proteomes" id="UP000317046">
    <property type="component" value="Unassembled WGS sequence"/>
</dbReference>
<dbReference type="GO" id="GO:0004252">
    <property type="term" value="F:serine-type endopeptidase activity"/>
    <property type="evidence" value="ECO:0007669"/>
    <property type="project" value="UniProtKB-UniRule"/>
</dbReference>
<dbReference type="NCBIfam" id="TIGR02228">
    <property type="entry name" value="sigpep_I_arch"/>
    <property type="match status" value="1"/>
</dbReference>
<feature type="transmembrane region" description="Helical" evidence="3">
    <location>
        <begin position="135"/>
        <end position="161"/>
    </location>
</feature>
<dbReference type="CDD" id="cd06530">
    <property type="entry name" value="S26_SPase_I"/>
    <property type="match status" value="1"/>
</dbReference>
<name>A0A4Y3KWZ4_9CELL</name>
<protein>
    <recommendedName>
        <fullName evidence="1">Signal peptidase I</fullName>
        <ecNumber evidence="1">3.4.21.89</ecNumber>
    </recommendedName>
</protein>
<reference evidence="4" key="1">
    <citation type="submission" date="2019-06" db="EMBL/GenBank/DDBJ databases">
        <title>Whole genome shotgun sequence of Cellulomonas cellasea NBRC 3753.</title>
        <authorList>
            <person name="Hosoyama A."/>
            <person name="Uohara A."/>
            <person name="Ohji S."/>
            <person name="Ichikawa N."/>
        </authorList>
    </citation>
    <scope>NUCLEOTIDE SEQUENCE [LARGE SCALE GENOMIC DNA]</scope>
    <source>
        <strain evidence="4">NBRC 3753</strain>
    </source>
</reference>
<keyword evidence="3" id="KW-0812">Transmembrane</keyword>
<gene>
    <name evidence="4" type="ORF">CCE01nite_18750</name>
</gene>
<keyword evidence="3" id="KW-1133">Transmembrane helix</keyword>
<dbReference type="InterPro" id="IPR019533">
    <property type="entry name" value="Peptidase_S26"/>
</dbReference>
<feature type="region of interest" description="Disordered" evidence="2">
    <location>
        <begin position="323"/>
        <end position="342"/>
    </location>
</feature>
<evidence type="ECO:0000256" key="3">
    <source>
        <dbReference type="SAM" id="Phobius"/>
    </source>
</evidence>
<evidence type="ECO:0000313" key="5">
    <source>
        <dbReference type="Proteomes" id="UP000317046"/>
    </source>
</evidence>
<feature type="region of interest" description="Disordered" evidence="2">
    <location>
        <begin position="1"/>
        <end position="57"/>
    </location>
</feature>
<sequence>MIRPPAPAPRPAPRGPRPPGHARPRQPGLPPRFVRAATPAAPRSARPDNHGLPTGSTPAIGLEAVASAARDQELRGGSWVTGAARPGTAARWFPTFTRAVRAVGRPRTARGPAPHRAQWTPASLARVPRTWRRRLVTAVAWLVVVVCVTAYAISLLVPLWFQLHDQRVLIVTSGSMSGTEAGGFDAGDAVIMRRITDPSQLRVGQVVSFWPPGSDTLVTHRIVALHYLPVLRQDEATGRMLPTRDPVTGELVERPFIVTKGDANPAPDPDATPLSRVRGVVLDVYPGWGWVLAWARSAEGRFAMLVPPLVALAVMEVQSLLDSRRAPRPPRHRGRADDLLLG</sequence>
<dbReference type="GO" id="GO:0009003">
    <property type="term" value="F:signal peptidase activity"/>
    <property type="evidence" value="ECO:0007669"/>
    <property type="project" value="UniProtKB-EC"/>
</dbReference>
<dbReference type="AlphaFoldDB" id="A0A4Y3KWZ4"/>
<dbReference type="InterPro" id="IPR001733">
    <property type="entry name" value="Peptidase_S26B"/>
</dbReference>
<accession>A0A4Y3KWZ4</accession>
<proteinExistence type="predicted"/>